<sequence>MVTWSLSSLNFSSTCTVYPIRRTPRLYFHSESSWPIRREGFPLFTSLFIIVLQQLVAVCWDYSNSSYSPLCDGTTIRATAFKQHPLPRQSLHRVRGCHRPPATHHPFFSPPSHT</sequence>
<protein>
    <submittedName>
        <fullName evidence="1">Uncharacterized protein</fullName>
    </submittedName>
</protein>
<dbReference type="RefSeq" id="XP_033385700.1">
    <property type="nucleotide sequence ID" value="XM_033521236.1"/>
</dbReference>
<gene>
    <name evidence="1" type="ORF">BU24DRAFT_149167</name>
</gene>
<reference evidence="1" key="1">
    <citation type="journal article" date="2020" name="Stud. Mycol.">
        <title>101 Dothideomycetes genomes: a test case for predicting lifestyles and emergence of pathogens.</title>
        <authorList>
            <person name="Haridas S."/>
            <person name="Albert R."/>
            <person name="Binder M."/>
            <person name="Bloem J."/>
            <person name="Labutti K."/>
            <person name="Salamov A."/>
            <person name="Andreopoulos B."/>
            <person name="Baker S."/>
            <person name="Barry K."/>
            <person name="Bills G."/>
            <person name="Bluhm B."/>
            <person name="Cannon C."/>
            <person name="Castanera R."/>
            <person name="Culley D."/>
            <person name="Daum C."/>
            <person name="Ezra D."/>
            <person name="Gonzalez J."/>
            <person name="Henrissat B."/>
            <person name="Kuo A."/>
            <person name="Liang C."/>
            <person name="Lipzen A."/>
            <person name="Lutzoni F."/>
            <person name="Magnuson J."/>
            <person name="Mondo S."/>
            <person name="Nolan M."/>
            <person name="Ohm R."/>
            <person name="Pangilinan J."/>
            <person name="Park H.-J."/>
            <person name="Ramirez L."/>
            <person name="Alfaro M."/>
            <person name="Sun H."/>
            <person name="Tritt A."/>
            <person name="Yoshinaga Y."/>
            <person name="Zwiers L.-H."/>
            <person name="Turgeon B."/>
            <person name="Goodwin S."/>
            <person name="Spatafora J."/>
            <person name="Crous P."/>
            <person name="Grigoriev I."/>
        </authorList>
    </citation>
    <scope>NUCLEOTIDE SEQUENCE</scope>
    <source>
        <strain evidence="1">CBS 175.79</strain>
    </source>
</reference>
<keyword evidence="2" id="KW-1185">Reference proteome</keyword>
<dbReference type="Proteomes" id="UP000799778">
    <property type="component" value="Unassembled WGS sequence"/>
</dbReference>
<name>A0A6A5XXB9_9PLEO</name>
<dbReference type="GeneID" id="54278633"/>
<accession>A0A6A5XXB9</accession>
<organism evidence="1 2">
    <name type="scientific">Aaosphaeria arxii CBS 175.79</name>
    <dbReference type="NCBI Taxonomy" id="1450172"/>
    <lineage>
        <taxon>Eukaryota</taxon>
        <taxon>Fungi</taxon>
        <taxon>Dikarya</taxon>
        <taxon>Ascomycota</taxon>
        <taxon>Pezizomycotina</taxon>
        <taxon>Dothideomycetes</taxon>
        <taxon>Pleosporomycetidae</taxon>
        <taxon>Pleosporales</taxon>
        <taxon>Pleosporales incertae sedis</taxon>
        <taxon>Aaosphaeria</taxon>
    </lineage>
</organism>
<proteinExistence type="predicted"/>
<evidence type="ECO:0000313" key="1">
    <source>
        <dbReference type="EMBL" id="KAF2017361.1"/>
    </source>
</evidence>
<evidence type="ECO:0000313" key="2">
    <source>
        <dbReference type="Proteomes" id="UP000799778"/>
    </source>
</evidence>
<dbReference type="AlphaFoldDB" id="A0A6A5XXB9"/>
<dbReference type="EMBL" id="ML978068">
    <property type="protein sequence ID" value="KAF2017361.1"/>
    <property type="molecule type" value="Genomic_DNA"/>
</dbReference>